<evidence type="ECO:0000313" key="2">
    <source>
        <dbReference type="EMBL" id="KAL2063223.1"/>
    </source>
</evidence>
<feature type="region of interest" description="Disordered" evidence="1">
    <location>
        <begin position="26"/>
        <end position="56"/>
    </location>
</feature>
<name>A0ABR4BZZ9_9HELO</name>
<dbReference type="EMBL" id="JAZHXI010000015">
    <property type="protein sequence ID" value="KAL2063223.1"/>
    <property type="molecule type" value="Genomic_DNA"/>
</dbReference>
<proteinExistence type="predicted"/>
<evidence type="ECO:0000256" key="1">
    <source>
        <dbReference type="SAM" id="MobiDB-lite"/>
    </source>
</evidence>
<keyword evidence="3" id="KW-1185">Reference proteome</keyword>
<gene>
    <name evidence="2" type="ORF">VTL71DRAFT_5027</name>
</gene>
<comment type="caution">
    <text evidence="2">The sequence shown here is derived from an EMBL/GenBank/DDBJ whole genome shotgun (WGS) entry which is preliminary data.</text>
</comment>
<accession>A0ABR4BZZ9</accession>
<reference evidence="2 3" key="1">
    <citation type="journal article" date="2024" name="Commun. Biol.">
        <title>Comparative genomic analysis of thermophilic fungi reveals convergent evolutionary adaptations and gene losses.</title>
        <authorList>
            <person name="Steindorff A.S."/>
            <person name="Aguilar-Pontes M.V."/>
            <person name="Robinson A.J."/>
            <person name="Andreopoulos B."/>
            <person name="LaButti K."/>
            <person name="Kuo A."/>
            <person name="Mondo S."/>
            <person name="Riley R."/>
            <person name="Otillar R."/>
            <person name="Haridas S."/>
            <person name="Lipzen A."/>
            <person name="Grimwood J."/>
            <person name="Schmutz J."/>
            <person name="Clum A."/>
            <person name="Reid I.D."/>
            <person name="Moisan M.C."/>
            <person name="Butler G."/>
            <person name="Nguyen T.T.M."/>
            <person name="Dewar K."/>
            <person name="Conant G."/>
            <person name="Drula E."/>
            <person name="Henrissat B."/>
            <person name="Hansel C."/>
            <person name="Singer S."/>
            <person name="Hutchinson M.I."/>
            <person name="de Vries R.P."/>
            <person name="Natvig D.O."/>
            <person name="Powell A.J."/>
            <person name="Tsang A."/>
            <person name="Grigoriev I.V."/>
        </authorList>
    </citation>
    <scope>NUCLEOTIDE SEQUENCE [LARGE SCALE GENOMIC DNA]</scope>
    <source>
        <strain evidence="2 3">CBS 494.80</strain>
    </source>
</reference>
<sequence>MFYRRINNKYVDANNRHEVVKATYCDSDKDSDTDSNGETEYADNSRAKGGAGSDDNMIFDFKDDGNDNGTANEDINEYSGLDSGYNSDRTDITITKDTDKCYTTETNNTTFLFKENPFAILCLIFYILTRTIRDDAVLVDGYTSAKPFFATDLKS</sequence>
<protein>
    <submittedName>
        <fullName evidence="2">Uncharacterized protein</fullName>
    </submittedName>
</protein>
<organism evidence="2 3">
    <name type="scientific">Oculimacula yallundae</name>
    <dbReference type="NCBI Taxonomy" id="86028"/>
    <lineage>
        <taxon>Eukaryota</taxon>
        <taxon>Fungi</taxon>
        <taxon>Dikarya</taxon>
        <taxon>Ascomycota</taxon>
        <taxon>Pezizomycotina</taxon>
        <taxon>Leotiomycetes</taxon>
        <taxon>Helotiales</taxon>
        <taxon>Ploettnerulaceae</taxon>
        <taxon>Oculimacula</taxon>
    </lineage>
</organism>
<dbReference type="Proteomes" id="UP001595075">
    <property type="component" value="Unassembled WGS sequence"/>
</dbReference>
<evidence type="ECO:0000313" key="3">
    <source>
        <dbReference type="Proteomes" id="UP001595075"/>
    </source>
</evidence>